<comment type="caution">
    <text evidence="1">The sequence shown here is derived from an EMBL/GenBank/DDBJ whole genome shotgun (WGS) entry which is preliminary data.</text>
</comment>
<sequence length="114" mass="12320">MTEPDCRLKVSLRAVMSSVQARTRSRSEPPPTEVPALPCHAGCHSPRIQDVANFGDAFHLVSHTVVESASSMGTGLSDIVQDAGKGLSQLLGYFTTWRTIMEERDPVPELAVEG</sequence>
<dbReference type="Proteomes" id="UP000186817">
    <property type="component" value="Unassembled WGS sequence"/>
</dbReference>
<protein>
    <submittedName>
        <fullName evidence="1">Uncharacterized protein</fullName>
    </submittedName>
</protein>
<name>A0A1Q9CDQ2_SYMMI</name>
<dbReference type="AlphaFoldDB" id="A0A1Q9CDQ2"/>
<proteinExistence type="predicted"/>
<accession>A0A1Q9CDQ2</accession>
<organism evidence="1 2">
    <name type="scientific">Symbiodinium microadriaticum</name>
    <name type="common">Dinoflagellate</name>
    <name type="synonym">Zooxanthella microadriatica</name>
    <dbReference type="NCBI Taxonomy" id="2951"/>
    <lineage>
        <taxon>Eukaryota</taxon>
        <taxon>Sar</taxon>
        <taxon>Alveolata</taxon>
        <taxon>Dinophyceae</taxon>
        <taxon>Suessiales</taxon>
        <taxon>Symbiodiniaceae</taxon>
        <taxon>Symbiodinium</taxon>
    </lineage>
</organism>
<evidence type="ECO:0000313" key="2">
    <source>
        <dbReference type="Proteomes" id="UP000186817"/>
    </source>
</evidence>
<evidence type="ECO:0000313" key="1">
    <source>
        <dbReference type="EMBL" id="OLP80957.1"/>
    </source>
</evidence>
<reference evidence="1 2" key="1">
    <citation type="submission" date="2016-02" db="EMBL/GenBank/DDBJ databases">
        <title>Genome analysis of coral dinoflagellate symbionts highlights evolutionary adaptations to a symbiotic lifestyle.</title>
        <authorList>
            <person name="Aranda M."/>
            <person name="Li Y."/>
            <person name="Liew Y.J."/>
            <person name="Baumgarten S."/>
            <person name="Simakov O."/>
            <person name="Wilson M."/>
            <person name="Piel J."/>
            <person name="Ashoor H."/>
            <person name="Bougouffa S."/>
            <person name="Bajic V.B."/>
            <person name="Ryu T."/>
            <person name="Ravasi T."/>
            <person name="Bayer T."/>
            <person name="Micklem G."/>
            <person name="Kim H."/>
            <person name="Bhak J."/>
            <person name="Lajeunesse T.C."/>
            <person name="Voolstra C.R."/>
        </authorList>
    </citation>
    <scope>NUCLEOTIDE SEQUENCE [LARGE SCALE GENOMIC DNA]</scope>
    <source>
        <strain evidence="1 2">CCMP2467</strain>
    </source>
</reference>
<gene>
    <name evidence="1" type="ORF">AK812_SmicGene38565</name>
</gene>
<dbReference type="EMBL" id="LSRX01001328">
    <property type="protein sequence ID" value="OLP80957.1"/>
    <property type="molecule type" value="Genomic_DNA"/>
</dbReference>
<keyword evidence="2" id="KW-1185">Reference proteome</keyword>